<name>A0A9X1B7A9_9GAMM</name>
<keyword evidence="2" id="KW-1185">Reference proteome</keyword>
<proteinExistence type="predicted"/>
<feature type="non-terminal residue" evidence="1">
    <location>
        <position position="64"/>
    </location>
</feature>
<reference evidence="1 2" key="1">
    <citation type="journal article" date="2020" name="Microorganisms">
        <title>Osmotic Adaptation and Compatible Solute Biosynthesis of Phototrophic Bacteria as Revealed from Genome Analyses.</title>
        <authorList>
            <person name="Imhoff J.F."/>
            <person name="Rahn T."/>
            <person name="Kunzel S."/>
            <person name="Keller A."/>
            <person name="Neulinger S.C."/>
        </authorList>
    </citation>
    <scope>NUCLEOTIDE SEQUENCE [LARGE SCALE GENOMIC DNA]</scope>
    <source>
        <strain evidence="1 2">DSM 25653</strain>
    </source>
</reference>
<dbReference type="EMBL" id="NRRY01000103">
    <property type="protein sequence ID" value="MBK1621706.1"/>
    <property type="molecule type" value="Genomic_DNA"/>
</dbReference>
<accession>A0A9X1B7A9</accession>
<gene>
    <name evidence="1" type="ORF">CKO42_25620</name>
</gene>
<dbReference type="Proteomes" id="UP001138768">
    <property type="component" value="Unassembled WGS sequence"/>
</dbReference>
<protein>
    <submittedName>
        <fullName evidence="1">Aldehyde dehydrogenase</fullName>
    </submittedName>
</protein>
<comment type="caution">
    <text evidence="1">The sequence shown here is derived from an EMBL/GenBank/DDBJ whole genome shotgun (WGS) entry which is preliminary data.</text>
</comment>
<sequence length="64" mass="7037">MTDGRQPHQSHRIAAEVSPTGSLEVLNPFNLQPIATVDTVDRHGVEQALAVADACYRQRDGWLP</sequence>
<dbReference type="AlphaFoldDB" id="A0A9X1B7A9"/>
<organism evidence="1 2">
    <name type="scientific">Lamprobacter modestohalophilus</name>
    <dbReference type="NCBI Taxonomy" id="1064514"/>
    <lineage>
        <taxon>Bacteria</taxon>
        <taxon>Pseudomonadati</taxon>
        <taxon>Pseudomonadota</taxon>
        <taxon>Gammaproteobacteria</taxon>
        <taxon>Chromatiales</taxon>
        <taxon>Chromatiaceae</taxon>
        <taxon>Lamprobacter</taxon>
    </lineage>
</organism>
<evidence type="ECO:0000313" key="1">
    <source>
        <dbReference type="EMBL" id="MBK1621706.1"/>
    </source>
</evidence>
<evidence type="ECO:0000313" key="2">
    <source>
        <dbReference type="Proteomes" id="UP001138768"/>
    </source>
</evidence>